<dbReference type="HOGENOM" id="CLU_034203_0_0_1"/>
<evidence type="ECO:0000313" key="2">
    <source>
        <dbReference type="Proteomes" id="UP000054549"/>
    </source>
</evidence>
<dbReference type="InParanoid" id="A0A0C2T089"/>
<sequence>MDPSARLERYPLVSILLHSSRSLSLMEIEHSIEATKGCGIITRSSSTNASLPYNPSLAADVVLRTSDDVDFYVIGPFLRFVSPVFMDMYTLRYGPAAEENEKKDGRPLIRLEEDSRTLRLLLDLIYPHAKDPPLTDASLFWKVGKASKKYNMDVVEEKLQLWIISSNLISIASLRIYAIAIDLGWEGVAIEAACQTLETPLLGYVEELRSIPASGFYRFLEYRLRCDTSLSPYTETLMTLHARDVGRPAQRDAGADAPADAPAPFNSSQESDLILRSSDSVNFFVLKSLIHLVSPEFEQVFPSRGKTDDGKFLIHVTQDSKVLHQLLSIIYYYIDEPDIHDFQLYMAVAEAAHDCKMAIIEKKLRKLILNSPLITKEPLKVYVLATVLRWEDVTKLAALNTLSLPLQEMTYIEELSRITGEDLYRLVNFRFKCGEAACESLAADTVFMQSGPSNWNNFLHQSIDGLPTMEDLKKEIKACPRGSTLESIYVSAISGLKNHPWSSDVAQVAEMMCYRRMGDVIEEAVSKVPFDFLLTSTSPVPVWAELSKTPHNTSCSQKIDRSLLRRNRTTCYVNH</sequence>
<protein>
    <recommendedName>
        <fullName evidence="3">BTB domain-containing protein</fullName>
    </recommendedName>
</protein>
<dbReference type="Proteomes" id="UP000054549">
    <property type="component" value="Unassembled WGS sequence"/>
</dbReference>
<gene>
    <name evidence="1" type="ORF">M378DRAFT_157465</name>
</gene>
<evidence type="ECO:0008006" key="3">
    <source>
        <dbReference type="Google" id="ProtNLM"/>
    </source>
</evidence>
<organism evidence="1 2">
    <name type="scientific">Amanita muscaria (strain Koide BX008)</name>
    <dbReference type="NCBI Taxonomy" id="946122"/>
    <lineage>
        <taxon>Eukaryota</taxon>
        <taxon>Fungi</taxon>
        <taxon>Dikarya</taxon>
        <taxon>Basidiomycota</taxon>
        <taxon>Agaricomycotina</taxon>
        <taxon>Agaricomycetes</taxon>
        <taxon>Agaricomycetidae</taxon>
        <taxon>Agaricales</taxon>
        <taxon>Pluteineae</taxon>
        <taxon>Amanitaceae</taxon>
        <taxon>Amanita</taxon>
    </lineage>
</organism>
<reference evidence="1 2" key="1">
    <citation type="submission" date="2014-04" db="EMBL/GenBank/DDBJ databases">
        <title>Evolutionary Origins and Diversification of the Mycorrhizal Mutualists.</title>
        <authorList>
            <consortium name="DOE Joint Genome Institute"/>
            <consortium name="Mycorrhizal Genomics Consortium"/>
            <person name="Kohler A."/>
            <person name="Kuo A."/>
            <person name="Nagy L.G."/>
            <person name="Floudas D."/>
            <person name="Copeland A."/>
            <person name="Barry K.W."/>
            <person name="Cichocki N."/>
            <person name="Veneault-Fourrey C."/>
            <person name="LaButti K."/>
            <person name="Lindquist E.A."/>
            <person name="Lipzen A."/>
            <person name="Lundell T."/>
            <person name="Morin E."/>
            <person name="Murat C."/>
            <person name="Riley R."/>
            <person name="Ohm R."/>
            <person name="Sun H."/>
            <person name="Tunlid A."/>
            <person name="Henrissat B."/>
            <person name="Grigoriev I.V."/>
            <person name="Hibbett D.S."/>
            <person name="Martin F."/>
        </authorList>
    </citation>
    <scope>NUCLEOTIDE SEQUENCE [LARGE SCALE GENOMIC DNA]</scope>
    <source>
        <strain evidence="1 2">Koide BX008</strain>
    </source>
</reference>
<evidence type="ECO:0000313" key="1">
    <source>
        <dbReference type="EMBL" id="KIL69220.1"/>
    </source>
</evidence>
<dbReference type="STRING" id="946122.A0A0C2T089"/>
<dbReference type="OrthoDB" id="3357985at2759"/>
<dbReference type="InterPro" id="IPR011333">
    <property type="entry name" value="SKP1/BTB/POZ_sf"/>
</dbReference>
<proteinExistence type="predicted"/>
<keyword evidence="2" id="KW-1185">Reference proteome</keyword>
<dbReference type="Gene3D" id="3.30.710.10">
    <property type="entry name" value="Potassium Channel Kv1.1, Chain A"/>
    <property type="match status" value="1"/>
</dbReference>
<dbReference type="AlphaFoldDB" id="A0A0C2T089"/>
<dbReference type="EMBL" id="KN818226">
    <property type="protein sequence ID" value="KIL69220.1"/>
    <property type="molecule type" value="Genomic_DNA"/>
</dbReference>
<name>A0A0C2T089_AMAMK</name>
<accession>A0A0C2T089</accession>